<dbReference type="SUPFAM" id="SSF46785">
    <property type="entry name" value="Winged helix' DNA-binding domain"/>
    <property type="match status" value="1"/>
</dbReference>
<dbReference type="SUPFAM" id="SSF53850">
    <property type="entry name" value="Periplasmic binding protein-like II"/>
    <property type="match status" value="1"/>
</dbReference>
<gene>
    <name evidence="6" type="ORF">HZT40_07105</name>
</gene>
<dbReference type="Gene3D" id="3.40.190.290">
    <property type="match status" value="1"/>
</dbReference>
<evidence type="ECO:0000313" key="6">
    <source>
        <dbReference type="EMBL" id="QLQ31405.1"/>
    </source>
</evidence>
<dbReference type="InterPro" id="IPR005119">
    <property type="entry name" value="LysR_subst-bd"/>
</dbReference>
<dbReference type="InterPro" id="IPR036388">
    <property type="entry name" value="WH-like_DNA-bd_sf"/>
</dbReference>
<dbReference type="PANTHER" id="PTHR30126:SF5">
    <property type="entry name" value="HTH-TYPE TRANSCRIPTIONAL ACTIVATOR CMPR"/>
    <property type="match status" value="1"/>
</dbReference>
<comment type="similarity">
    <text evidence="1">Belongs to the LysR transcriptional regulatory family.</text>
</comment>
<keyword evidence="4" id="KW-0804">Transcription</keyword>
<dbReference type="FunFam" id="1.10.10.10:FF:000001">
    <property type="entry name" value="LysR family transcriptional regulator"/>
    <property type="match status" value="1"/>
</dbReference>
<dbReference type="InterPro" id="IPR036390">
    <property type="entry name" value="WH_DNA-bd_sf"/>
</dbReference>
<dbReference type="PROSITE" id="PS50931">
    <property type="entry name" value="HTH_LYSR"/>
    <property type="match status" value="1"/>
</dbReference>
<dbReference type="Gene3D" id="1.10.10.10">
    <property type="entry name" value="Winged helix-like DNA-binding domain superfamily/Winged helix DNA-binding domain"/>
    <property type="match status" value="1"/>
</dbReference>
<organism evidence="6 7">
    <name type="scientific">Candidatus Thiothrix singaporensis</name>
    <dbReference type="NCBI Taxonomy" id="2799669"/>
    <lineage>
        <taxon>Bacteria</taxon>
        <taxon>Pseudomonadati</taxon>
        <taxon>Pseudomonadota</taxon>
        <taxon>Gammaproteobacteria</taxon>
        <taxon>Thiotrichales</taxon>
        <taxon>Thiotrichaceae</taxon>
        <taxon>Thiothrix</taxon>
    </lineage>
</organism>
<dbReference type="Proteomes" id="UP000510621">
    <property type="component" value="Chromosome"/>
</dbReference>
<dbReference type="GO" id="GO:0003700">
    <property type="term" value="F:DNA-binding transcription factor activity"/>
    <property type="evidence" value="ECO:0007669"/>
    <property type="project" value="InterPro"/>
</dbReference>
<evidence type="ECO:0000256" key="3">
    <source>
        <dbReference type="ARBA" id="ARBA00023125"/>
    </source>
</evidence>
<evidence type="ECO:0000259" key="5">
    <source>
        <dbReference type="PROSITE" id="PS50931"/>
    </source>
</evidence>
<dbReference type="PANTHER" id="PTHR30126">
    <property type="entry name" value="HTH-TYPE TRANSCRIPTIONAL REGULATOR"/>
    <property type="match status" value="1"/>
</dbReference>
<reference evidence="6" key="1">
    <citation type="submission" date="2020-06" db="EMBL/GenBank/DDBJ databases">
        <title>Analysis procedures for assessing recovery of high quality, complete, closed genomes from Nanopore long read metagenome sequencing.</title>
        <authorList>
            <person name="Bessarab I."/>
            <person name="Arumugam K."/>
            <person name="Haryono M."/>
            <person name="Liu X."/>
            <person name="Roy S."/>
            <person name="Zuniga-Montanez R.E."/>
            <person name="Qiu G."/>
            <person name="Drautz-Moses D.I."/>
            <person name="Law Y.Y."/>
            <person name="Wuertz S."/>
            <person name="Lauro F.M."/>
            <person name="Huson D.H."/>
            <person name="Williams R.B."/>
        </authorList>
    </citation>
    <scope>NUCLEOTIDE SEQUENCE [LARGE SCALE GENOMIC DNA]</scope>
    <source>
        <strain evidence="6">SSD2</strain>
    </source>
</reference>
<dbReference type="AlphaFoldDB" id="A0A7L6AQK6"/>
<dbReference type="Pfam" id="PF00126">
    <property type="entry name" value="HTH_1"/>
    <property type="match status" value="1"/>
</dbReference>
<accession>A0A7L6AQK6</accession>
<sequence length="302" mass="34297">MHLSLRQIRIFEAVAQYQSYTRAAEKLHMTQPAVSMQIKQLEEDSGLALFERQGKRMCLTQTGHDLLHHASQVLQAYNDLLVAMEERKGVKGGHLIVSVATTANYFVTQLLAEFSRLHEGINVTLDVTNRHMLLDQLENHEPDMVIMGEPPKGYNLQSERLMENPLVMIAAPEHPFARQQTMLTLDEVLGERFIIREKGSGTRSAIERHIQNFNKTCGSTLEMRSNETIKHAVEAGLGLGIVSLHTIQPELESGRLATLNVEHFPIRRHWHIVMRKGKRLSPIAQEFKRFVMQEAPVLCGRA</sequence>
<protein>
    <submittedName>
        <fullName evidence="6">LysR family transcriptional regulator</fullName>
    </submittedName>
</protein>
<dbReference type="PRINTS" id="PR00039">
    <property type="entry name" value="HTHLYSR"/>
</dbReference>
<dbReference type="Pfam" id="PF03466">
    <property type="entry name" value="LysR_substrate"/>
    <property type="match status" value="1"/>
</dbReference>
<dbReference type="KEGG" id="this:HZT40_07105"/>
<dbReference type="CDD" id="cd08419">
    <property type="entry name" value="PBP2_CbbR_RubisCO_like"/>
    <property type="match status" value="1"/>
</dbReference>
<evidence type="ECO:0000313" key="7">
    <source>
        <dbReference type="Proteomes" id="UP000510621"/>
    </source>
</evidence>
<keyword evidence="3" id="KW-0238">DNA-binding</keyword>
<name>A0A7L6AQK6_9GAMM</name>
<keyword evidence="7" id="KW-1185">Reference proteome</keyword>
<keyword evidence="2" id="KW-0805">Transcription regulation</keyword>
<dbReference type="InterPro" id="IPR000847">
    <property type="entry name" value="LysR_HTH_N"/>
</dbReference>
<evidence type="ECO:0000256" key="2">
    <source>
        <dbReference type="ARBA" id="ARBA00023015"/>
    </source>
</evidence>
<dbReference type="GO" id="GO:0000976">
    <property type="term" value="F:transcription cis-regulatory region binding"/>
    <property type="evidence" value="ECO:0007669"/>
    <property type="project" value="TreeGrafter"/>
</dbReference>
<evidence type="ECO:0000256" key="4">
    <source>
        <dbReference type="ARBA" id="ARBA00023163"/>
    </source>
</evidence>
<evidence type="ECO:0000256" key="1">
    <source>
        <dbReference type="ARBA" id="ARBA00009437"/>
    </source>
</evidence>
<feature type="domain" description="HTH lysR-type" evidence="5">
    <location>
        <begin position="3"/>
        <end position="60"/>
    </location>
</feature>
<proteinExistence type="inferred from homology"/>
<dbReference type="EMBL" id="CP059265">
    <property type="protein sequence ID" value="QLQ31405.1"/>
    <property type="molecule type" value="Genomic_DNA"/>
</dbReference>